<dbReference type="Proteomes" id="UP000316639">
    <property type="component" value="Unassembled WGS sequence"/>
</dbReference>
<dbReference type="SUPFAM" id="SSF69118">
    <property type="entry name" value="AhpD-like"/>
    <property type="match status" value="1"/>
</dbReference>
<organism evidence="2 3">
    <name type="scientific">Lentzea tibetensis</name>
    <dbReference type="NCBI Taxonomy" id="2591470"/>
    <lineage>
        <taxon>Bacteria</taxon>
        <taxon>Bacillati</taxon>
        <taxon>Actinomycetota</taxon>
        <taxon>Actinomycetes</taxon>
        <taxon>Pseudonocardiales</taxon>
        <taxon>Pseudonocardiaceae</taxon>
        <taxon>Lentzea</taxon>
    </lineage>
</organism>
<keyword evidence="3" id="KW-1185">Reference proteome</keyword>
<comment type="caution">
    <text evidence="2">The sequence shown here is derived from an EMBL/GenBank/DDBJ whole genome shotgun (WGS) entry which is preliminary data.</text>
</comment>
<dbReference type="RefSeq" id="WP_146358135.1">
    <property type="nucleotide sequence ID" value="NZ_VOBR01000027.1"/>
</dbReference>
<dbReference type="PANTHER" id="PTHR33570">
    <property type="entry name" value="4-CARBOXYMUCONOLACTONE DECARBOXYLASE FAMILY PROTEIN"/>
    <property type="match status" value="1"/>
</dbReference>
<dbReference type="OrthoDB" id="9802489at2"/>
<dbReference type="InterPro" id="IPR003779">
    <property type="entry name" value="CMD-like"/>
</dbReference>
<evidence type="ECO:0000313" key="2">
    <source>
        <dbReference type="EMBL" id="TWP47297.1"/>
    </source>
</evidence>
<evidence type="ECO:0000259" key="1">
    <source>
        <dbReference type="Pfam" id="PF02627"/>
    </source>
</evidence>
<dbReference type="Pfam" id="PF02627">
    <property type="entry name" value="CMD"/>
    <property type="match status" value="1"/>
</dbReference>
<dbReference type="InterPro" id="IPR029032">
    <property type="entry name" value="AhpD-like"/>
</dbReference>
<accession>A0A563EKB5</accession>
<dbReference type="GO" id="GO:0047575">
    <property type="term" value="F:4-carboxymuconolactone decarboxylase activity"/>
    <property type="evidence" value="ECO:0007669"/>
    <property type="project" value="UniProtKB-EC"/>
</dbReference>
<proteinExistence type="predicted"/>
<dbReference type="PANTHER" id="PTHR33570:SF2">
    <property type="entry name" value="CARBOXYMUCONOLACTONE DECARBOXYLASE-LIKE DOMAIN-CONTAINING PROTEIN"/>
    <property type="match status" value="1"/>
</dbReference>
<dbReference type="GO" id="GO:0051920">
    <property type="term" value="F:peroxiredoxin activity"/>
    <property type="evidence" value="ECO:0007669"/>
    <property type="project" value="InterPro"/>
</dbReference>
<dbReference type="Gene3D" id="1.20.1290.10">
    <property type="entry name" value="AhpD-like"/>
    <property type="match status" value="1"/>
</dbReference>
<dbReference type="AlphaFoldDB" id="A0A563EKB5"/>
<protein>
    <submittedName>
        <fullName evidence="2">4-carboxymuconolactone decarboxylase</fullName>
        <ecNumber evidence="2">4.1.1.44</ecNumber>
    </submittedName>
</protein>
<dbReference type="InterPro" id="IPR012788">
    <property type="entry name" value="Decarb_PcaC"/>
</dbReference>
<dbReference type="EC" id="4.1.1.44" evidence="2"/>
<keyword evidence="2" id="KW-0456">Lyase</keyword>
<dbReference type="InterPro" id="IPR052512">
    <property type="entry name" value="4CMD/NDH-1_regulator"/>
</dbReference>
<name>A0A563EKB5_9PSEU</name>
<dbReference type="EMBL" id="VOBR01000027">
    <property type="protein sequence ID" value="TWP47297.1"/>
    <property type="molecule type" value="Genomic_DNA"/>
</dbReference>
<reference evidence="2 3" key="1">
    <citation type="submission" date="2019-07" db="EMBL/GenBank/DDBJ databases">
        <title>Lentzea xizangensis sp. nov., isolated from Qinghai-Tibetan Plateau Soils.</title>
        <authorList>
            <person name="Huang J."/>
        </authorList>
    </citation>
    <scope>NUCLEOTIDE SEQUENCE [LARGE SCALE GENOMIC DNA]</scope>
    <source>
        <strain evidence="2 3">FXJ1.1311</strain>
    </source>
</reference>
<feature type="domain" description="Carboxymuconolactone decarboxylase-like" evidence="1">
    <location>
        <begin position="29"/>
        <end position="111"/>
    </location>
</feature>
<sequence length="118" mass="13419">MFDEGMKVRREVLGDEYVDQVPVDEFTKEFQDLITRYAWGEIWSRDGLDRRTRSCITLAMLAALHHDDELALHVRAALRNGLTRDDIKEILLQVAIYAGVPAANRAFAVAARVFATLE</sequence>
<dbReference type="NCBIfam" id="TIGR02425">
    <property type="entry name" value="decarb_PcaC"/>
    <property type="match status" value="1"/>
</dbReference>
<gene>
    <name evidence="2" type="primary">pcaC</name>
    <name evidence="2" type="ORF">FKR81_33145</name>
</gene>
<evidence type="ECO:0000313" key="3">
    <source>
        <dbReference type="Proteomes" id="UP000316639"/>
    </source>
</evidence>